<gene>
    <name evidence="1" type="ORF">UFOVP694_129</name>
</gene>
<sequence length="87" mass="9123">MNDKMKQMLASYGRSVLGAATAMYASGVTDPETLAYSLIGALVPVVLRAANPNDKAFGRMPAESDIEAALKNAKVVKKAAKKPAAKK</sequence>
<reference evidence="1" key="1">
    <citation type="submission" date="2020-04" db="EMBL/GenBank/DDBJ databases">
        <authorList>
            <person name="Chiriac C."/>
            <person name="Salcher M."/>
            <person name="Ghai R."/>
            <person name="Kavagutti S V."/>
        </authorList>
    </citation>
    <scope>NUCLEOTIDE SEQUENCE</scope>
</reference>
<accession>A0A6J5NKW0</accession>
<name>A0A6J5NKW0_9CAUD</name>
<evidence type="ECO:0000313" key="1">
    <source>
        <dbReference type="EMBL" id="CAB4158061.1"/>
    </source>
</evidence>
<protein>
    <submittedName>
        <fullName evidence="1">Uncharacterized protein</fullName>
    </submittedName>
</protein>
<organism evidence="1">
    <name type="scientific">uncultured Caudovirales phage</name>
    <dbReference type="NCBI Taxonomy" id="2100421"/>
    <lineage>
        <taxon>Viruses</taxon>
        <taxon>Duplodnaviria</taxon>
        <taxon>Heunggongvirae</taxon>
        <taxon>Uroviricota</taxon>
        <taxon>Caudoviricetes</taxon>
        <taxon>Peduoviridae</taxon>
        <taxon>Maltschvirus</taxon>
        <taxon>Maltschvirus maltsch</taxon>
    </lineage>
</organism>
<dbReference type="EMBL" id="LR796651">
    <property type="protein sequence ID" value="CAB4158061.1"/>
    <property type="molecule type" value="Genomic_DNA"/>
</dbReference>
<proteinExistence type="predicted"/>